<dbReference type="InterPro" id="IPR052672">
    <property type="entry name" value="Type1_Cytokine_Rcpt_Type2"/>
</dbReference>
<accession>A0A8D2IMI8</accession>
<evidence type="ECO:0000313" key="12">
    <source>
        <dbReference type="Ensembl" id="ENSVKKP00000003079.1"/>
    </source>
</evidence>
<comment type="subcellular location">
    <subcellularLocation>
        <location evidence="1">Membrane</location>
        <topology evidence="1">Single-pass type I membrane protein</topology>
    </subcellularLocation>
</comment>
<feature type="chain" id="PRO_5034343414" evidence="10">
    <location>
        <begin position="19"/>
        <end position="555"/>
    </location>
</feature>
<evidence type="ECO:0000256" key="8">
    <source>
        <dbReference type="ARBA" id="ARBA00023170"/>
    </source>
</evidence>
<keyword evidence="7" id="KW-0472">Membrane</keyword>
<dbReference type="InterPro" id="IPR036116">
    <property type="entry name" value="FN3_sf"/>
</dbReference>
<evidence type="ECO:0000256" key="4">
    <source>
        <dbReference type="ARBA" id="ARBA00022729"/>
    </source>
</evidence>
<dbReference type="PROSITE" id="PS50853">
    <property type="entry name" value="FN3"/>
    <property type="match status" value="1"/>
</dbReference>
<dbReference type="InterPro" id="IPR013783">
    <property type="entry name" value="Ig-like_fold"/>
</dbReference>
<evidence type="ECO:0000256" key="1">
    <source>
        <dbReference type="ARBA" id="ARBA00004479"/>
    </source>
</evidence>
<keyword evidence="13" id="KW-1185">Reference proteome</keyword>
<keyword evidence="4 10" id="KW-0732">Signal</keyword>
<dbReference type="Proteomes" id="UP000694545">
    <property type="component" value="Unplaced"/>
</dbReference>
<keyword evidence="3" id="KW-0812">Transmembrane</keyword>
<keyword evidence="9" id="KW-0325">Glycoprotein</keyword>
<evidence type="ECO:0000256" key="9">
    <source>
        <dbReference type="ARBA" id="ARBA00023180"/>
    </source>
</evidence>
<dbReference type="AlphaFoldDB" id="A0A8D2IMI8"/>
<organism evidence="12 13">
    <name type="scientific">Varanus komodoensis</name>
    <name type="common">Komodo dragon</name>
    <dbReference type="NCBI Taxonomy" id="61221"/>
    <lineage>
        <taxon>Eukaryota</taxon>
        <taxon>Metazoa</taxon>
        <taxon>Chordata</taxon>
        <taxon>Craniata</taxon>
        <taxon>Vertebrata</taxon>
        <taxon>Euteleostomi</taxon>
        <taxon>Lepidosauria</taxon>
        <taxon>Squamata</taxon>
        <taxon>Bifurcata</taxon>
        <taxon>Unidentata</taxon>
        <taxon>Episquamata</taxon>
        <taxon>Toxicofera</taxon>
        <taxon>Anguimorpha</taxon>
        <taxon>Paleoanguimorpha</taxon>
        <taxon>Varanoidea</taxon>
        <taxon>Varanidae</taxon>
        <taxon>Varanus</taxon>
    </lineage>
</organism>
<evidence type="ECO:0000313" key="13">
    <source>
        <dbReference type="Proteomes" id="UP000694545"/>
    </source>
</evidence>
<evidence type="ECO:0000256" key="2">
    <source>
        <dbReference type="ARBA" id="ARBA00008921"/>
    </source>
</evidence>
<dbReference type="GO" id="GO:0005886">
    <property type="term" value="C:plasma membrane"/>
    <property type="evidence" value="ECO:0007669"/>
    <property type="project" value="UniProtKB-ARBA"/>
</dbReference>
<dbReference type="GO" id="GO:0004896">
    <property type="term" value="F:cytokine receptor activity"/>
    <property type="evidence" value="ECO:0007669"/>
    <property type="project" value="InterPro"/>
</dbReference>
<reference evidence="12" key="1">
    <citation type="submission" date="2025-08" db="UniProtKB">
        <authorList>
            <consortium name="Ensembl"/>
        </authorList>
    </citation>
    <scope>IDENTIFICATION</scope>
</reference>
<dbReference type="PANTHER" id="PTHR48423:SF2">
    <property type="entry name" value="INTERLEUKIN-12 RECEPTOR SUBUNIT BETA-2"/>
    <property type="match status" value="1"/>
</dbReference>
<dbReference type="PANTHER" id="PTHR48423">
    <property type="entry name" value="INTERLEUKIN-27 RECEPTOR SUBUNIT ALPHA"/>
    <property type="match status" value="1"/>
</dbReference>
<dbReference type="OMA" id="NWCHGGI"/>
<protein>
    <submittedName>
        <fullName evidence="12">Interleukin 23 receptor</fullName>
    </submittedName>
</protein>
<evidence type="ECO:0000256" key="5">
    <source>
        <dbReference type="ARBA" id="ARBA00022737"/>
    </source>
</evidence>
<keyword evidence="5" id="KW-0677">Repeat</keyword>
<evidence type="ECO:0000256" key="6">
    <source>
        <dbReference type="ARBA" id="ARBA00022989"/>
    </source>
</evidence>
<name>A0A8D2IMI8_VARKO</name>
<dbReference type="InterPro" id="IPR003531">
    <property type="entry name" value="Hempt_rcpt_S_F1_CS"/>
</dbReference>
<sequence length="555" mass="62726">CNLFSLQWLLYLSQTARPILCYGHVWTEPANINQIGQDISINCHSDKEFCENAKIYMDLNEVRVEDSNLTVINKTTVQLQLHNYGEPFSKVVCNVQCSKTRVVICGTQFCMGYLPDRPANLACVIQEYSDCMICTWDPGKDTYLNTSYNLYLKSVQTKENKTFNANSALNGVNIPLNQLQKNQTFSVSVCAKNALGAAHSDQLLVELHNIVIPALPVITQNKTIDSPIRKTIMQWEEQSASNETSCEERYKEMASEKWHVREWDASIQRMHRTEYNLNANTMYEFQVRCKFTHVGSIWSKWSESVVYKTPEKLNGEVLPPLFFIYCIKTPVLESSTCFIIVSQGKNSSAAHDAAPLFADYADAVVTEVEEIMVHKQHKTLDDEKETREDISLKVNFPEDTAVGNSDMPEENGYKPQVFNKTFQGSVFNGGLDIHSQNPGVKSTLPMNSFVRDYTNPMIALCPVAGTDENMFLVEKISLVLNNSRNEQNNMVSSAVEESDTPMANQWKSLLSGEDIQEQTLIPDEMLSGLKAVNYGGSPNVMGYFTQNTHWMHIIL</sequence>
<comment type="similarity">
    <text evidence="2">Belongs to the type I cytokine receptor family. Type 2 subfamily.</text>
</comment>
<keyword evidence="6" id="KW-1133">Transmembrane helix</keyword>
<evidence type="ECO:0000256" key="7">
    <source>
        <dbReference type="ARBA" id="ARBA00023136"/>
    </source>
</evidence>
<dbReference type="FunFam" id="2.60.40.10:FF:000465">
    <property type="entry name" value="Granulocyte colony-stimulating factor receptor"/>
    <property type="match status" value="1"/>
</dbReference>
<dbReference type="PROSITE" id="PS01355">
    <property type="entry name" value="HEMATOPO_REC_S_F1"/>
    <property type="match status" value="1"/>
</dbReference>
<dbReference type="SUPFAM" id="SSF49265">
    <property type="entry name" value="Fibronectin type III"/>
    <property type="match status" value="2"/>
</dbReference>
<proteinExistence type="inferred from homology"/>
<dbReference type="Gene3D" id="2.60.40.10">
    <property type="entry name" value="Immunoglobulins"/>
    <property type="match status" value="3"/>
</dbReference>
<reference evidence="12" key="2">
    <citation type="submission" date="2025-09" db="UniProtKB">
        <authorList>
            <consortium name="Ensembl"/>
        </authorList>
    </citation>
    <scope>IDENTIFICATION</scope>
</reference>
<dbReference type="Ensembl" id="ENSVKKT00000003168.1">
    <property type="protein sequence ID" value="ENSVKKP00000003079.1"/>
    <property type="gene ID" value="ENSVKKG00000002384.1"/>
</dbReference>
<evidence type="ECO:0000256" key="10">
    <source>
        <dbReference type="SAM" id="SignalP"/>
    </source>
</evidence>
<keyword evidence="8" id="KW-0675">Receptor</keyword>
<dbReference type="Pfam" id="PF25552">
    <property type="entry name" value="LIFR_D4"/>
    <property type="match status" value="1"/>
</dbReference>
<dbReference type="CDD" id="cd00063">
    <property type="entry name" value="FN3"/>
    <property type="match status" value="2"/>
</dbReference>
<evidence type="ECO:0000259" key="11">
    <source>
        <dbReference type="PROSITE" id="PS50853"/>
    </source>
</evidence>
<dbReference type="InterPro" id="IPR003961">
    <property type="entry name" value="FN3_dom"/>
</dbReference>
<feature type="domain" description="Fibronectin type-III" evidence="11">
    <location>
        <begin position="117"/>
        <end position="214"/>
    </location>
</feature>
<evidence type="ECO:0000256" key="3">
    <source>
        <dbReference type="ARBA" id="ARBA00022692"/>
    </source>
</evidence>
<feature type="signal peptide" evidence="10">
    <location>
        <begin position="1"/>
        <end position="18"/>
    </location>
</feature>